<feature type="compositionally biased region" description="Gly residues" evidence="1">
    <location>
        <begin position="2444"/>
        <end position="2456"/>
    </location>
</feature>
<dbReference type="SMART" id="SM00912">
    <property type="entry name" value="Haemagg_act"/>
    <property type="match status" value="1"/>
</dbReference>
<evidence type="ECO:0000259" key="3">
    <source>
        <dbReference type="SMART" id="SM00912"/>
    </source>
</evidence>
<dbReference type="Gene3D" id="2.160.20.10">
    <property type="entry name" value="Single-stranded right-handed beta-helix, Pectin lyase-like"/>
    <property type="match status" value="1"/>
</dbReference>
<dbReference type="InterPro" id="IPR008638">
    <property type="entry name" value="FhaB/CdiA-like_TPS"/>
</dbReference>
<evidence type="ECO:0000256" key="1">
    <source>
        <dbReference type="SAM" id="MobiDB-lite"/>
    </source>
</evidence>
<keyword evidence="2" id="KW-0812">Transmembrane</keyword>
<proteinExistence type="predicted"/>
<feature type="region of interest" description="Disordered" evidence="1">
    <location>
        <begin position="1947"/>
        <end position="1970"/>
    </location>
</feature>
<feature type="compositionally biased region" description="Polar residues" evidence="1">
    <location>
        <begin position="2566"/>
        <end position="2580"/>
    </location>
</feature>
<feature type="transmembrane region" description="Helical" evidence="2">
    <location>
        <begin position="52"/>
        <end position="71"/>
    </location>
</feature>
<dbReference type="EMBL" id="JAVIZN010000002">
    <property type="protein sequence ID" value="MDR6201818.1"/>
    <property type="molecule type" value="Genomic_DNA"/>
</dbReference>
<dbReference type="RefSeq" id="WP_310030067.1">
    <property type="nucleotide sequence ID" value="NZ_JAVIZN010000002.1"/>
</dbReference>
<evidence type="ECO:0000256" key="2">
    <source>
        <dbReference type="SAM" id="Phobius"/>
    </source>
</evidence>
<dbReference type="GO" id="GO:0003824">
    <property type="term" value="F:catalytic activity"/>
    <property type="evidence" value="ECO:0007669"/>
    <property type="project" value="UniProtKB-ARBA"/>
</dbReference>
<dbReference type="Proteomes" id="UP001245184">
    <property type="component" value="Unassembled WGS sequence"/>
</dbReference>
<gene>
    <name evidence="4" type="ORF">QF025_000538</name>
</gene>
<evidence type="ECO:0000313" key="5">
    <source>
        <dbReference type="Proteomes" id="UP001245184"/>
    </source>
</evidence>
<feature type="region of interest" description="Disordered" evidence="1">
    <location>
        <begin position="2436"/>
        <end position="2456"/>
    </location>
</feature>
<comment type="caution">
    <text evidence="4">The sequence shown here is derived from an EMBL/GenBank/DDBJ whole genome shotgun (WGS) entry which is preliminary data.</text>
</comment>
<feature type="region of interest" description="Disordered" evidence="1">
    <location>
        <begin position="2549"/>
        <end position="2580"/>
    </location>
</feature>
<name>A0ABD5C974_9BURK</name>
<keyword evidence="2" id="KW-1133">Transmembrane helix</keyword>
<evidence type="ECO:0000313" key="4">
    <source>
        <dbReference type="EMBL" id="MDR6201818.1"/>
    </source>
</evidence>
<reference evidence="4 5" key="1">
    <citation type="submission" date="2023-08" db="EMBL/GenBank/DDBJ databases">
        <title>Genome sequencing of plant associated microbes to promote plant fitness in Sorghum bicolor and Oryza sativa.</title>
        <authorList>
            <person name="Coleman-Derr D."/>
        </authorList>
    </citation>
    <scope>NUCLEOTIDE SEQUENCE [LARGE SCALE GENOMIC DNA]</scope>
    <source>
        <strain evidence="4 5">SLBN-33</strain>
    </source>
</reference>
<dbReference type="InterPro" id="IPR024973">
    <property type="entry name" value="ESPR"/>
</dbReference>
<dbReference type="Pfam" id="PF13018">
    <property type="entry name" value="ESPR"/>
    <property type="match status" value="1"/>
</dbReference>
<dbReference type="NCBIfam" id="TIGR01731">
    <property type="entry name" value="fil_hemag_20aa"/>
    <property type="match status" value="24"/>
</dbReference>
<dbReference type="SUPFAM" id="SSF51126">
    <property type="entry name" value="Pectin lyase-like"/>
    <property type="match status" value="1"/>
</dbReference>
<keyword evidence="2" id="KW-0472">Membrane</keyword>
<protein>
    <submittedName>
        <fullName evidence="4">Filamentous hemagglutinin</fullName>
    </submittedName>
</protein>
<sequence>MNRRAFRLVFSRLRAMLVAVEESATATGKGNGETAATRRVLATRSSTQQHSFALRSIALAALVLLGVAPAFTVAQIVPGGANAPGVITTPNGLNQVNINRPSGAGVSVNTYNQFDVQQRGAILNNSPTIVPTQQAGMINGNPNFAPGQSARIIVNQVNSGAASQINGYLEVAGQKAQVVIANGSGISVNGGGFINTSRATLTTGTPNYGADGSLTGFNVTGGSITVQGGGLNAGDVDQVDLIARAVQANAAIYAKNLNVVTGENRVDYGTLNATAIAGSGAAPGVSIDVSSLGGMYANRIVLVGTENGVGVSTKGVLAAQAGDVTLTTQGKLVLGGQTNASGNIAINARDGIDNSGTTYAQQNVSASTAGTLSNSGTFAAQQNTTVNAGGVASTGTLGAGVNSDGTIANAGDLSVTAGGALAATGRNAAGGNANLQGASVNLAGSSTSANGSIGLTATGGDVNTAGATTTAGSTLAVKAAGTLVNDGGVLSSGGAQTVNAGALSNSNGQIVSGSVLNANVVGAMSNTGGTMQAAGALTANAGSFDNTAGHIASLNADGLTLSAAGTLNNGAGGTGLGTIGGNGNVTVQAGQIANAGSITAGQNLTAAAAQSLFSNGTLAANGNVNASAGTTVANAGTFTAGQQAVISAATVDNSGGSTSANQLTVHATNLVNHGGTITQTGTGATTVDVAGTLDNSAGGTLQTNSIDLTLAPATLDNDGGRISHAGNGKLTIDAGNGAGAVSNSGGTIASNGQTALQAGTLDNAAGSIIGQNGLTASVGGTLDNTNGKLLSNTNLSLASGTLNNNGGQIGAGANETIHTGSLTNSGGSIVAPNLALTIGSTLDNSGGDIQANQLALNATDLLNHGGTITQYGASSMGFNVSGTFDNSSGGTFQTNSTGLTLAPGALINDGGTILDAGTGTLTIAPGNGAGAFSNVGGRIITAGQLTAQAGSLNNANGVLAVQGNIAANIAGDVNNTQGSVRSLSSLTLASGGTLTNTNGQIQSGTGAAGDASTLAIQAASVNNTNGLVGNLGTGDMTVQGGSQTVNGGGVMTGNGNVAVDTSALVNTQNGQRGGQISGVNVAVRADTVDNSNGQIGSLSGSNGDVAITTTGAVTNTNGQIGATHNLAVNAAALTGGGAYSAANDVAVSVQGDFAPTPDLQFAAGHDLSFTMLGTFSNGATLEAANNLGITAGNIANSGVMMAGGTLTTHSNTLKNTGTMVGGSVSLNATQSLTNTGPTALIGATDSNGTLELLSNDIENRDDTTATDTQATTAIYGLGKVILAGGKNADGSYTNAALISNQSALIESAGDMELHAVQVTNTRTTMTTTGLNQPVDPALLDELGISLSGRTGQVGIQDPNSIGGVFTDPPHGGQWNSTYQYTTYTGVALANLIAGISPQAQIIAGGNLDASKVGLFQNYWSAVAAVGNIAAPTTLDQNSWQGQTAPQVQVTYSGEYHYNNYDNSEHDWQLPFGDAPFVGKRPGGYTQAAPADIRYYALPGYESSFVAGGTLSGTGISINNTAGNAGIPSIGLAPGQAMSGVNISGLSGNASGAKSGAASVNGGAGMVNPVIASATAQTVLQNLTVPQGGLFRPASAPGAGYLIETNPAFTNQKTFISSDYYLQQLGVNPQTTEKRLGDGFYEQQLVRNQVTSLTGKAVLGPYTDFQSMYQSLLAAGASLSQSLNLPLGMSLSPEQVAALTSNVVIMQTEMVDGQAVLVPVVYLAKASQQNMNGPLIAATDIDIQNAQTFTNSGTVQAGNTLSIQGNQINNAFGTLQSGGLMTLNTKGNIDLTSATVNAGSLALKAGGDLLLNTAVKTVDQVSATGATRTTTTLGPIANLNVAGNALIVTGGNVEQNAGNLNVGGNLGMAVGGNYDLGSVQTGEHKIVERANGVSNTDFNQTTGSSIKVGGVSQIGVRGDLTATGADISLAGGGTLAANGNVTLQAAKATSTTNSNSSGSDSHGSYSESLHRSDDTLTATTLNAGNSLTVASGKDINVTGSAISLDKGTATLAATGSVNIGAATETHVDNSQEQHKHSNVVSGMQVSSSSNSTTTLSQGSMVSADAVTIASGNDINVKGSTIVGTNDVALSAAHDVNITTTQDTQTTSSSYRERQSGFGAGGGIGISVGSQTQTNTANTSQVTNNGSTIGSLNGNLNIVAGNDLHVTGSDLVAAKNVTGTGANVIIDAAADTYHHDEKQTVSKSGFTLAVKAPVIDAITSTVDQAHAASHSQDDRAAALHGMAAASSAIDSVGAAGAALGSLASGGTPSAKIELSYGSSHSENTYMEDSTTHRGSSVSAGGTAAFVATGNGTPGSGNVTIAGSNVNANDVILAAKNQVNVVNTTDTDSTRSTNQSSSASVGISYGTQGWGVDASMSKAHGDGNSDAAMQNNAHVTAANTATIISGGDTNIIGSNVNGRQVNADVGGNLNIASVQDTMTSSAHQESTGGGFSISQGGGSASFSHTNASANGSYAGVNEEAGIQAGDGGFNVNVKGNTDLKGAVIASDADASKNNLATGTLSYSDVQNSSSYNAHTGGIGGGVTAGDGGANYGTTGSTSGHNAGGAAPMLSQNDSGSDSATTRSGISAGTISVTDVAHQTQDIASLNRDTSNANGTVAKLPDVNNLLDRQGDMMAAAGAAGEAVSRRIGDYAESKYKEAKANGDQAGMDAWKEGGLARAGMQAAGAALVTGLAGGNAIGGAAGAGIASIEAGKLNELSGDIAGSKPTGNADMNEALGNIVANAIATGAGAVVGGNAGAFEGYNVDRFNRQLHPDEKKWIKDNAAAYAKQQGIPVDQAINDLTAQANRQVQSGSAGAWNQSANAFLDQAHGMLPADGNSGPGYMFYATPDQKANSQMYAGYYPNGAGPNQPTSQQIKDSVNREQANRNLVGGGVIAAATGGALVAGGPVAAAVGSLGYAAIGAVTGGGMDAAGQFAQSGAIRPAEAAFAAATGAIAGPVGANVGFFNNMLLGATVSGINTAFNNAFYGESNSLLYSSSLGGLAGAGGYFVGAVTTAGLANAMKPYVYENFNSGVPALLQPRTVNPIPGLSGAATGGIAAGMSSFVPGKQAPK</sequence>
<dbReference type="Pfam" id="PF05860">
    <property type="entry name" value="TPS"/>
    <property type="match status" value="1"/>
</dbReference>
<dbReference type="InterPro" id="IPR011050">
    <property type="entry name" value="Pectin_lyase_fold/virulence"/>
</dbReference>
<dbReference type="InterPro" id="IPR025157">
    <property type="entry name" value="Hemagglutinin_rpt"/>
</dbReference>
<dbReference type="InterPro" id="IPR012334">
    <property type="entry name" value="Pectin_lyas_fold"/>
</dbReference>
<feature type="domain" description="Filamentous haemagglutinin FhaB/tRNA nuclease CdiA-like TPS" evidence="3">
    <location>
        <begin position="90"/>
        <end position="211"/>
    </location>
</feature>
<organism evidence="4 5">
    <name type="scientific">Paraburkholderia graminis</name>
    <dbReference type="NCBI Taxonomy" id="60548"/>
    <lineage>
        <taxon>Bacteria</taxon>
        <taxon>Pseudomonadati</taxon>
        <taxon>Pseudomonadota</taxon>
        <taxon>Betaproteobacteria</taxon>
        <taxon>Burkholderiales</taxon>
        <taxon>Burkholderiaceae</taxon>
        <taxon>Paraburkholderia</taxon>
    </lineage>
</organism>
<feature type="compositionally biased region" description="Low complexity" evidence="1">
    <location>
        <begin position="1948"/>
        <end position="1966"/>
    </location>
</feature>
<dbReference type="NCBIfam" id="TIGR01901">
    <property type="entry name" value="adhes_NPXG"/>
    <property type="match status" value="1"/>
</dbReference>
<dbReference type="Pfam" id="PF13332">
    <property type="entry name" value="Fil_haemagg_2"/>
    <property type="match status" value="4"/>
</dbReference>
<accession>A0ABD5C974</accession>
<dbReference type="InterPro" id="IPR010069">
    <property type="entry name" value="CdiA_FHA1_rpt"/>
</dbReference>